<dbReference type="PANTHER" id="PTHR37848">
    <property type="entry name" value="EXPRESSED PROTEIN"/>
    <property type="match status" value="1"/>
</dbReference>
<reference evidence="4 5" key="1">
    <citation type="submission" date="2016-10" db="EMBL/GenBank/DDBJ databases">
        <title>Genome sequencing of Aspergillus oryzae BCC7051.</title>
        <authorList>
            <person name="Thammarongtham C."/>
            <person name="Vorapreeda T."/>
            <person name="Nookaew I."/>
            <person name="Srisuk T."/>
            <person name="Land M."/>
            <person name="Jeennor S."/>
            <person name="Laoteng K."/>
        </authorList>
    </citation>
    <scope>NUCLEOTIDE SEQUENCE [LARGE SCALE GENOMIC DNA]</scope>
    <source>
        <strain evidence="4 5">BCC7051</strain>
    </source>
</reference>
<evidence type="ECO:0000256" key="2">
    <source>
        <dbReference type="SAM" id="Phobius"/>
    </source>
</evidence>
<feature type="region of interest" description="Disordered" evidence="1">
    <location>
        <begin position="89"/>
        <end position="155"/>
    </location>
</feature>
<feature type="transmembrane region" description="Helical" evidence="2">
    <location>
        <begin position="358"/>
        <end position="379"/>
    </location>
</feature>
<feature type="compositionally biased region" description="Polar residues" evidence="1">
    <location>
        <begin position="145"/>
        <end position="155"/>
    </location>
</feature>
<feature type="compositionally biased region" description="Basic and acidic residues" evidence="1">
    <location>
        <begin position="182"/>
        <end position="198"/>
    </location>
</feature>
<evidence type="ECO:0000256" key="3">
    <source>
        <dbReference type="SAM" id="SignalP"/>
    </source>
</evidence>
<dbReference type="OrthoDB" id="2105912at2759"/>
<dbReference type="VEuPathDB" id="FungiDB:AO090010000120"/>
<feature type="chain" id="PRO_5012684552" evidence="3">
    <location>
        <begin position="21"/>
        <end position="472"/>
    </location>
</feature>
<sequence>MKPLIYLSLLLGISATTALAALRPDATPDEVAAAEAECGSLGVMRIDPAELPEGFTMTDVRMCADHPLGPGAYPGPGPGAFASLTMGKLQPDCDPNDLPPPYEQVVSGQPSLDDSLPPLAGPSTATPPIADNEVQDNDRSEITERPSTTMSPFLSQDPTALHSLISHEARIPPRPCLSVRGAHQETHPDRNDRKENRTESVVDFDFRINLTNYLVGDPDHDAGWYQLRVARDGDGQKLYRGGRCRSRTWKRNARGRRVRLPTEEDGTATENVGLVEDDAGPDLMGWCERFCQDPSPVKSFTFTRHIENFNSSIIHSTLTSHLRSLNYQGNIDISTSFSNRSFTVYSPHWINRARNNNFVYYTCLILQLWLITWPIIWLLERRYAVVGSVWLFSREVGSQHVYARNRDEAGIAEDLAPVVTQAAWERRLDGKVLTPQDMRLLRRLEREGQERGGRILVVNWDRISGWGRDQYT</sequence>
<dbReference type="eggNOG" id="ENOG502S4VJ">
    <property type="taxonomic scope" value="Eukaryota"/>
</dbReference>
<evidence type="ECO:0000313" key="5">
    <source>
        <dbReference type="Proteomes" id="UP000190312"/>
    </source>
</evidence>
<feature type="signal peptide" evidence="3">
    <location>
        <begin position="1"/>
        <end position="20"/>
    </location>
</feature>
<keyword evidence="2" id="KW-0472">Membrane</keyword>
<dbReference type="EMBL" id="MKZY01000006">
    <property type="protein sequence ID" value="OOO07419.1"/>
    <property type="molecule type" value="Genomic_DNA"/>
</dbReference>
<keyword evidence="3" id="KW-0732">Signal</keyword>
<comment type="caution">
    <text evidence="4">The sequence shown here is derived from an EMBL/GenBank/DDBJ whole genome shotgun (WGS) entry which is preliminary data.</text>
</comment>
<name>A0A1S9DEH4_ASPOZ</name>
<accession>A0A1S9DEH4</accession>
<dbReference type="PANTHER" id="PTHR37848:SF1">
    <property type="entry name" value="SUN DOMAIN-CONTAINING PROTEIN"/>
    <property type="match status" value="1"/>
</dbReference>
<feature type="region of interest" description="Disordered" evidence="1">
    <location>
        <begin position="179"/>
        <end position="198"/>
    </location>
</feature>
<dbReference type="Proteomes" id="UP000190312">
    <property type="component" value="Unassembled WGS sequence"/>
</dbReference>
<evidence type="ECO:0000313" key="4">
    <source>
        <dbReference type="EMBL" id="OOO07419.1"/>
    </source>
</evidence>
<dbReference type="AlphaFoldDB" id="A0A1S9DEH4"/>
<keyword evidence="2" id="KW-1133">Transmembrane helix</keyword>
<proteinExistence type="predicted"/>
<gene>
    <name evidence="4" type="ORF">OAory_01039190</name>
</gene>
<evidence type="ECO:0000256" key="1">
    <source>
        <dbReference type="SAM" id="MobiDB-lite"/>
    </source>
</evidence>
<organism evidence="4 5">
    <name type="scientific">Aspergillus oryzae</name>
    <name type="common">Yellow koji mold</name>
    <dbReference type="NCBI Taxonomy" id="5062"/>
    <lineage>
        <taxon>Eukaryota</taxon>
        <taxon>Fungi</taxon>
        <taxon>Dikarya</taxon>
        <taxon>Ascomycota</taxon>
        <taxon>Pezizomycotina</taxon>
        <taxon>Eurotiomycetes</taxon>
        <taxon>Eurotiomycetidae</taxon>
        <taxon>Eurotiales</taxon>
        <taxon>Aspergillaceae</taxon>
        <taxon>Aspergillus</taxon>
        <taxon>Aspergillus subgen. Circumdati</taxon>
    </lineage>
</organism>
<protein>
    <submittedName>
        <fullName evidence="4">Uncharacterized protein</fullName>
    </submittedName>
</protein>
<keyword evidence="2" id="KW-0812">Transmembrane</keyword>